<organism evidence="1 2">
    <name type="scientific">Cylicocyclus nassatus</name>
    <name type="common">Nematode worm</name>
    <dbReference type="NCBI Taxonomy" id="53992"/>
    <lineage>
        <taxon>Eukaryota</taxon>
        <taxon>Metazoa</taxon>
        <taxon>Ecdysozoa</taxon>
        <taxon>Nematoda</taxon>
        <taxon>Chromadorea</taxon>
        <taxon>Rhabditida</taxon>
        <taxon>Rhabditina</taxon>
        <taxon>Rhabditomorpha</taxon>
        <taxon>Strongyloidea</taxon>
        <taxon>Strongylidae</taxon>
        <taxon>Cylicocyclus</taxon>
    </lineage>
</organism>
<dbReference type="SUPFAM" id="SSF47336">
    <property type="entry name" value="ACP-like"/>
    <property type="match status" value="1"/>
</dbReference>
<reference evidence="1" key="1">
    <citation type="submission" date="2023-07" db="EMBL/GenBank/DDBJ databases">
        <authorList>
            <consortium name="CYATHOMIX"/>
        </authorList>
    </citation>
    <scope>NUCLEOTIDE SEQUENCE</scope>
    <source>
        <strain evidence="1">N/A</strain>
    </source>
</reference>
<protein>
    <submittedName>
        <fullName evidence="1">Uncharacterized protein</fullName>
    </submittedName>
</protein>
<feature type="non-terminal residue" evidence="1">
    <location>
        <position position="121"/>
    </location>
</feature>
<gene>
    <name evidence="1" type="ORF">CYNAS_LOCUS16478</name>
</gene>
<sequence>SISSTSLQKRLSLVIVKSYSKSCTGASIKFIFQAKMLQEELTETTVEDKLRRLCTFFTAKSFEQIDMTFDLTVDINVDRGYFLEMMAGAITFHFGIQTDASTLEQFQTLGDIANYIHSNQS</sequence>
<dbReference type="AlphaFoldDB" id="A0AA36H5J1"/>
<dbReference type="EMBL" id="CATQJL010000305">
    <property type="protein sequence ID" value="CAJ0604495.1"/>
    <property type="molecule type" value="Genomic_DNA"/>
</dbReference>
<accession>A0AA36H5J1</accession>
<proteinExistence type="predicted"/>
<evidence type="ECO:0000313" key="1">
    <source>
        <dbReference type="EMBL" id="CAJ0604495.1"/>
    </source>
</evidence>
<evidence type="ECO:0000313" key="2">
    <source>
        <dbReference type="Proteomes" id="UP001176961"/>
    </source>
</evidence>
<name>A0AA36H5J1_CYLNA</name>
<dbReference type="Gene3D" id="1.10.1200.10">
    <property type="entry name" value="ACP-like"/>
    <property type="match status" value="1"/>
</dbReference>
<comment type="caution">
    <text evidence="1">The sequence shown here is derived from an EMBL/GenBank/DDBJ whole genome shotgun (WGS) entry which is preliminary data.</text>
</comment>
<dbReference type="Proteomes" id="UP001176961">
    <property type="component" value="Unassembled WGS sequence"/>
</dbReference>
<keyword evidence="2" id="KW-1185">Reference proteome</keyword>
<dbReference type="InterPro" id="IPR036736">
    <property type="entry name" value="ACP-like_sf"/>
</dbReference>